<dbReference type="PANTHER" id="PTHR43464:SF19">
    <property type="entry name" value="UBIQUINONE BIOSYNTHESIS O-METHYLTRANSFERASE, MITOCHONDRIAL"/>
    <property type="match status" value="1"/>
</dbReference>
<proteinExistence type="predicted"/>
<evidence type="ECO:0000313" key="5">
    <source>
        <dbReference type="EMBL" id="MFC0676115.1"/>
    </source>
</evidence>
<evidence type="ECO:0000256" key="1">
    <source>
        <dbReference type="ARBA" id="ARBA00022603"/>
    </source>
</evidence>
<dbReference type="Proteomes" id="UP001589793">
    <property type="component" value="Unassembled WGS sequence"/>
</dbReference>
<protein>
    <submittedName>
        <fullName evidence="5">Class I SAM-dependent methyltransferase</fullName>
        <ecNumber evidence="5">2.1.1.-</ecNumber>
    </submittedName>
</protein>
<sequence length="253" mass="27435">MALTPPPDPFYADPLLAACYDTLDGSREDLDHYEAIVAELGARRVVDLGCGTGSLAVRLAASGLQVIGVDPAAASLSLARAKERALSAGAGPITWIHADATGIGAQEADLAVMTGNVAQVFTTDASWEVTLRGLREALREGGHLVFEARRPERRAWEEWQVEHDAGAWRTYDVPGVGVVRTRPRRLVAEPPLVTFTDEFALPDGRILSSTSTLRFRTEEELRSTVEAECFAVLEVREAPDRPGREHVVIARAI</sequence>
<dbReference type="InterPro" id="IPR029063">
    <property type="entry name" value="SAM-dependent_MTases_sf"/>
</dbReference>
<dbReference type="EC" id="2.1.1.-" evidence="5"/>
<gene>
    <name evidence="5" type="ORF">ACFFF6_19365</name>
</gene>
<keyword evidence="1 5" id="KW-0489">Methyltransferase</keyword>
<dbReference type="GO" id="GO:0032259">
    <property type="term" value="P:methylation"/>
    <property type="evidence" value="ECO:0007669"/>
    <property type="project" value="UniProtKB-KW"/>
</dbReference>
<dbReference type="Pfam" id="PF13649">
    <property type="entry name" value="Methyltransf_25"/>
    <property type="match status" value="1"/>
</dbReference>
<reference evidence="5 6" key="1">
    <citation type="submission" date="2024-09" db="EMBL/GenBank/DDBJ databases">
        <authorList>
            <person name="Sun Q."/>
            <person name="Mori K."/>
        </authorList>
    </citation>
    <scope>NUCLEOTIDE SEQUENCE [LARGE SCALE GENOMIC DNA]</scope>
    <source>
        <strain evidence="5 6">CICC 10874</strain>
    </source>
</reference>
<evidence type="ECO:0000256" key="3">
    <source>
        <dbReference type="ARBA" id="ARBA00022691"/>
    </source>
</evidence>
<dbReference type="PANTHER" id="PTHR43464">
    <property type="entry name" value="METHYLTRANSFERASE"/>
    <property type="match status" value="1"/>
</dbReference>
<evidence type="ECO:0000259" key="4">
    <source>
        <dbReference type="Pfam" id="PF13649"/>
    </source>
</evidence>
<dbReference type="InterPro" id="IPR041698">
    <property type="entry name" value="Methyltransf_25"/>
</dbReference>
<dbReference type="GO" id="GO:0008168">
    <property type="term" value="F:methyltransferase activity"/>
    <property type="evidence" value="ECO:0007669"/>
    <property type="project" value="UniProtKB-KW"/>
</dbReference>
<comment type="caution">
    <text evidence="5">The sequence shown here is derived from an EMBL/GenBank/DDBJ whole genome shotgun (WGS) entry which is preliminary data.</text>
</comment>
<dbReference type="EMBL" id="JBHLSV010000041">
    <property type="protein sequence ID" value="MFC0676115.1"/>
    <property type="molecule type" value="Genomic_DNA"/>
</dbReference>
<evidence type="ECO:0000256" key="2">
    <source>
        <dbReference type="ARBA" id="ARBA00022679"/>
    </source>
</evidence>
<dbReference type="CDD" id="cd02440">
    <property type="entry name" value="AdoMet_MTases"/>
    <property type="match status" value="1"/>
</dbReference>
<accession>A0ABV6RGK9</accession>
<name>A0ABV6RGK9_9MICO</name>
<dbReference type="RefSeq" id="WP_376983161.1">
    <property type="nucleotide sequence ID" value="NZ_JBHLSV010000041.1"/>
</dbReference>
<dbReference type="Gene3D" id="3.40.50.150">
    <property type="entry name" value="Vaccinia Virus protein VP39"/>
    <property type="match status" value="1"/>
</dbReference>
<keyword evidence="2 5" id="KW-0808">Transferase</keyword>
<keyword evidence="3" id="KW-0949">S-adenosyl-L-methionine</keyword>
<dbReference type="SUPFAM" id="SSF53335">
    <property type="entry name" value="S-adenosyl-L-methionine-dependent methyltransferases"/>
    <property type="match status" value="1"/>
</dbReference>
<evidence type="ECO:0000313" key="6">
    <source>
        <dbReference type="Proteomes" id="UP001589793"/>
    </source>
</evidence>
<keyword evidence="6" id="KW-1185">Reference proteome</keyword>
<feature type="domain" description="Methyltransferase" evidence="4">
    <location>
        <begin position="45"/>
        <end position="142"/>
    </location>
</feature>
<organism evidence="5 6">
    <name type="scientific">Brachybacterium hainanense</name>
    <dbReference type="NCBI Taxonomy" id="1541174"/>
    <lineage>
        <taxon>Bacteria</taxon>
        <taxon>Bacillati</taxon>
        <taxon>Actinomycetota</taxon>
        <taxon>Actinomycetes</taxon>
        <taxon>Micrococcales</taxon>
        <taxon>Dermabacteraceae</taxon>
        <taxon>Brachybacterium</taxon>
    </lineage>
</organism>